<dbReference type="InterPro" id="IPR038213">
    <property type="entry name" value="IFI6/IFI27-like_sf"/>
</dbReference>
<dbReference type="EMBL" id="ML995833">
    <property type="protein sequence ID" value="KAF2769475.1"/>
    <property type="molecule type" value="Genomic_DNA"/>
</dbReference>
<name>A0A6G1L9F3_9PEZI</name>
<sequence>MPLFALFTPLLAGLGFGGMGPIAAFFAAWWQSILGVNMLFGAFQSAAMGGYGVPFVNALFGGQQSKMDDKAAKAAFEYVKKTFGFLVEGLQHVNWPDLPEQVKEQIRNKPNMTIFALLTLLVAVVPGLVATPLLNALGLSGLGPIAGSAAAWFQSTYGANALFSTLQSAAMGGYGAATVHGVVSGIFAAAGASGTWLGWNRTTSA</sequence>
<dbReference type="Gene3D" id="6.10.110.10">
    <property type="match status" value="1"/>
</dbReference>
<keyword evidence="1" id="KW-0812">Transmembrane</keyword>
<evidence type="ECO:0000313" key="2">
    <source>
        <dbReference type="EMBL" id="KAF2769475.1"/>
    </source>
</evidence>
<accession>A0A6G1L9F3</accession>
<dbReference type="Proteomes" id="UP000799436">
    <property type="component" value="Unassembled WGS sequence"/>
</dbReference>
<keyword evidence="1" id="KW-0472">Membrane</keyword>
<evidence type="ECO:0000256" key="1">
    <source>
        <dbReference type="SAM" id="Phobius"/>
    </source>
</evidence>
<dbReference type="AlphaFoldDB" id="A0A6G1L9F3"/>
<keyword evidence="1" id="KW-1133">Transmembrane helix</keyword>
<proteinExistence type="predicted"/>
<organism evidence="2 3">
    <name type="scientific">Teratosphaeria nubilosa</name>
    <dbReference type="NCBI Taxonomy" id="161662"/>
    <lineage>
        <taxon>Eukaryota</taxon>
        <taxon>Fungi</taxon>
        <taxon>Dikarya</taxon>
        <taxon>Ascomycota</taxon>
        <taxon>Pezizomycotina</taxon>
        <taxon>Dothideomycetes</taxon>
        <taxon>Dothideomycetidae</taxon>
        <taxon>Mycosphaerellales</taxon>
        <taxon>Teratosphaeriaceae</taxon>
        <taxon>Teratosphaeria</taxon>
    </lineage>
</organism>
<feature type="transmembrane region" description="Helical" evidence="1">
    <location>
        <begin position="40"/>
        <end position="60"/>
    </location>
</feature>
<evidence type="ECO:0000313" key="3">
    <source>
        <dbReference type="Proteomes" id="UP000799436"/>
    </source>
</evidence>
<protein>
    <submittedName>
        <fullName evidence="2">Uncharacterized protein</fullName>
    </submittedName>
</protein>
<gene>
    <name evidence="2" type="ORF">EJ03DRAFT_382625</name>
</gene>
<reference evidence="2" key="1">
    <citation type="journal article" date="2020" name="Stud. Mycol.">
        <title>101 Dothideomycetes genomes: a test case for predicting lifestyles and emergence of pathogens.</title>
        <authorList>
            <person name="Haridas S."/>
            <person name="Albert R."/>
            <person name="Binder M."/>
            <person name="Bloem J."/>
            <person name="Labutti K."/>
            <person name="Salamov A."/>
            <person name="Andreopoulos B."/>
            <person name="Baker S."/>
            <person name="Barry K."/>
            <person name="Bills G."/>
            <person name="Bluhm B."/>
            <person name="Cannon C."/>
            <person name="Castanera R."/>
            <person name="Culley D."/>
            <person name="Daum C."/>
            <person name="Ezra D."/>
            <person name="Gonzalez J."/>
            <person name="Henrissat B."/>
            <person name="Kuo A."/>
            <person name="Liang C."/>
            <person name="Lipzen A."/>
            <person name="Lutzoni F."/>
            <person name="Magnuson J."/>
            <person name="Mondo S."/>
            <person name="Nolan M."/>
            <person name="Ohm R."/>
            <person name="Pangilinan J."/>
            <person name="Park H.-J."/>
            <person name="Ramirez L."/>
            <person name="Alfaro M."/>
            <person name="Sun H."/>
            <person name="Tritt A."/>
            <person name="Yoshinaga Y."/>
            <person name="Zwiers L.-H."/>
            <person name="Turgeon B."/>
            <person name="Goodwin S."/>
            <person name="Spatafora J."/>
            <person name="Crous P."/>
            <person name="Grigoriev I."/>
        </authorList>
    </citation>
    <scope>NUCLEOTIDE SEQUENCE</scope>
    <source>
        <strain evidence="2">CBS 116005</strain>
    </source>
</reference>
<feature type="transmembrane region" description="Helical" evidence="1">
    <location>
        <begin position="113"/>
        <end position="134"/>
    </location>
</feature>
<dbReference type="OrthoDB" id="440424at2759"/>
<feature type="transmembrane region" description="Helical" evidence="1">
    <location>
        <begin position="174"/>
        <end position="199"/>
    </location>
</feature>
<keyword evidence="3" id="KW-1185">Reference proteome</keyword>